<dbReference type="InterPro" id="IPR046569">
    <property type="entry name" value="DUF6723"/>
</dbReference>
<sequence length="209" mass="23673">MWVRARRAWAQRMHTYCDADARTQVHESVVISMQYSFAACFIHVPRFAGDEVRQWPRVWIDQSVANEDRPRHDALPNCSKTRATYTAGTLSLSEAGNEHWLGNVSMDWELCMTHITGRRPKLVLFPTRRVLPTAGADEDDFHIYASYRGTSASGYYGTLKVVRKTDGRLLFPFDGADTIGPYPVKGEAIEAAQRRGDEVVRADLARPEL</sequence>
<reference evidence="2" key="1">
    <citation type="journal article" date="2019" name="Int. J. Syst. Evol. Microbiol.">
        <title>The Global Catalogue of Microorganisms (GCM) 10K type strain sequencing project: providing services to taxonomists for standard genome sequencing and annotation.</title>
        <authorList>
            <consortium name="The Broad Institute Genomics Platform"/>
            <consortium name="The Broad Institute Genome Sequencing Center for Infectious Disease"/>
            <person name="Wu L."/>
            <person name="Ma J."/>
        </authorList>
    </citation>
    <scope>NUCLEOTIDE SEQUENCE [LARGE SCALE GENOMIC DNA]</scope>
    <source>
        <strain evidence="2">CGMCC 1.11013</strain>
    </source>
</reference>
<keyword evidence="2" id="KW-1185">Reference proteome</keyword>
<evidence type="ECO:0000313" key="2">
    <source>
        <dbReference type="Proteomes" id="UP000597138"/>
    </source>
</evidence>
<proteinExistence type="predicted"/>
<dbReference type="EMBL" id="BMEG01000004">
    <property type="protein sequence ID" value="GGD71127.1"/>
    <property type="molecule type" value="Genomic_DNA"/>
</dbReference>
<gene>
    <name evidence="1" type="ORF">GCM10010985_27040</name>
</gene>
<dbReference type="Proteomes" id="UP000597138">
    <property type="component" value="Unassembled WGS sequence"/>
</dbReference>
<name>A0ABQ1RKR4_9BURK</name>
<accession>A0ABQ1RKR4</accession>
<comment type="caution">
    <text evidence="1">The sequence shown here is derived from an EMBL/GenBank/DDBJ whole genome shotgun (WGS) entry which is preliminary data.</text>
</comment>
<organism evidence="1 2">
    <name type="scientific">Caballeronia grimmiae</name>
    <dbReference type="NCBI Taxonomy" id="1071679"/>
    <lineage>
        <taxon>Bacteria</taxon>
        <taxon>Pseudomonadati</taxon>
        <taxon>Pseudomonadota</taxon>
        <taxon>Betaproteobacteria</taxon>
        <taxon>Burkholderiales</taxon>
        <taxon>Burkholderiaceae</taxon>
        <taxon>Caballeronia</taxon>
    </lineage>
</organism>
<dbReference type="Pfam" id="PF20484">
    <property type="entry name" value="DUF6723"/>
    <property type="match status" value="1"/>
</dbReference>
<protein>
    <submittedName>
        <fullName evidence="1">Uncharacterized protein</fullName>
    </submittedName>
</protein>
<evidence type="ECO:0000313" key="1">
    <source>
        <dbReference type="EMBL" id="GGD71127.1"/>
    </source>
</evidence>